<dbReference type="EMBL" id="EF490919">
    <property type="protein sequence ID" value="ABU41101.1"/>
    <property type="molecule type" value="mRNA"/>
</dbReference>
<accession>A7TZA5</accession>
<feature type="chain" id="PRO_5002713955" evidence="1">
    <location>
        <begin position="22"/>
        <end position="81"/>
    </location>
</feature>
<protein>
    <submittedName>
        <fullName evidence="2">Uncharacterized protein</fullName>
    </submittedName>
</protein>
<evidence type="ECO:0000256" key="1">
    <source>
        <dbReference type="SAM" id="SignalP"/>
    </source>
</evidence>
<reference evidence="2" key="1">
    <citation type="submission" date="2007-03" db="EMBL/GenBank/DDBJ databases">
        <title>Salmon louse (Lepeophtheirus salmonis) transcriptomes during post molting maturation and egg production, revealed using EST-sequencing and microarray analysis.</title>
        <authorList>
            <person name="Eichner C."/>
            <person name="Frost P."/>
            <person name="Dysvik B."/>
            <person name="Kristiansen B."/>
            <person name="Jonassen I."/>
            <person name="Nilsen F."/>
        </authorList>
    </citation>
    <scope>NUCLEOTIDE SEQUENCE</scope>
</reference>
<feature type="signal peptide" evidence="1">
    <location>
        <begin position="1"/>
        <end position="21"/>
    </location>
</feature>
<dbReference type="AlphaFoldDB" id="A7TZA5"/>
<organism evidence="2">
    <name type="scientific">Lepeophtheirus salmonis</name>
    <name type="common">Salmon louse</name>
    <name type="synonym">Caligus salmonis</name>
    <dbReference type="NCBI Taxonomy" id="72036"/>
    <lineage>
        <taxon>Eukaryota</taxon>
        <taxon>Metazoa</taxon>
        <taxon>Ecdysozoa</taxon>
        <taxon>Arthropoda</taxon>
        <taxon>Crustacea</taxon>
        <taxon>Multicrustacea</taxon>
        <taxon>Hexanauplia</taxon>
        <taxon>Copepoda</taxon>
        <taxon>Siphonostomatoida</taxon>
        <taxon>Caligidae</taxon>
        <taxon>Lepeophtheirus</taxon>
    </lineage>
</organism>
<keyword evidence="1" id="KW-0732">Signal</keyword>
<proteinExistence type="evidence at transcript level"/>
<evidence type="ECO:0000313" key="2">
    <source>
        <dbReference type="EMBL" id="ABU41101.1"/>
    </source>
</evidence>
<sequence>MKSIFIVSTLLLVASFSTVWSSEEDQSSLALQEIQENLEMLFDPSLEFFVNPNNVKPRTKRGLKSFCRKFPHKCIIKAKKQ</sequence>
<name>A7TZA5_LEPSM</name>